<accession>A0A2M6W7Q2</accession>
<dbReference type="Gene3D" id="3.90.550.10">
    <property type="entry name" value="Spore Coat Polysaccharide Biosynthesis Protein SpsA, Chain A"/>
    <property type="match status" value="1"/>
</dbReference>
<dbReference type="Pfam" id="PF00535">
    <property type="entry name" value="Glycos_transf_2"/>
    <property type="match status" value="1"/>
</dbReference>
<proteinExistence type="predicted"/>
<dbReference type="PANTHER" id="PTHR43685">
    <property type="entry name" value="GLYCOSYLTRANSFERASE"/>
    <property type="match status" value="1"/>
</dbReference>
<protein>
    <recommendedName>
        <fullName evidence="1">Glycosyltransferase 2-like domain-containing protein</fullName>
    </recommendedName>
</protein>
<dbReference type="InterPro" id="IPR029044">
    <property type="entry name" value="Nucleotide-diphossugar_trans"/>
</dbReference>
<feature type="domain" description="Glycosyltransferase 2-like" evidence="1">
    <location>
        <begin position="7"/>
        <end position="137"/>
    </location>
</feature>
<dbReference type="InterPro" id="IPR001173">
    <property type="entry name" value="Glyco_trans_2-like"/>
</dbReference>
<gene>
    <name evidence="2" type="ORF">COU29_00075</name>
</gene>
<dbReference type="EMBL" id="PFBV01000001">
    <property type="protein sequence ID" value="PIT88765.1"/>
    <property type="molecule type" value="Genomic_DNA"/>
</dbReference>
<dbReference type="SUPFAM" id="SSF53448">
    <property type="entry name" value="Nucleotide-diphospho-sugar transferases"/>
    <property type="match status" value="1"/>
</dbReference>
<evidence type="ECO:0000259" key="1">
    <source>
        <dbReference type="Pfam" id="PF00535"/>
    </source>
</evidence>
<dbReference type="InterPro" id="IPR050834">
    <property type="entry name" value="Glycosyltransf_2"/>
</dbReference>
<dbReference type="Proteomes" id="UP000231426">
    <property type="component" value="Unassembled WGS sequence"/>
</dbReference>
<comment type="caution">
    <text evidence="2">The sequence shown here is derived from an EMBL/GenBank/DDBJ whole genome shotgun (WGS) entry which is preliminary data.</text>
</comment>
<reference evidence="3" key="1">
    <citation type="submission" date="2017-09" db="EMBL/GenBank/DDBJ databases">
        <title>Depth-based differentiation of microbial function through sediment-hosted aquifers and enrichment of novel symbionts in the deep terrestrial subsurface.</title>
        <authorList>
            <person name="Probst A.J."/>
            <person name="Ladd B."/>
            <person name="Jarett J.K."/>
            <person name="Geller-Mcgrath D.E."/>
            <person name="Sieber C.M.K."/>
            <person name="Emerson J.B."/>
            <person name="Anantharaman K."/>
            <person name="Thomas B.C."/>
            <person name="Malmstrom R."/>
            <person name="Stieglmeier M."/>
            <person name="Klingl A."/>
            <person name="Woyke T."/>
            <person name="Ryan C.M."/>
            <person name="Banfield J.F."/>
        </authorList>
    </citation>
    <scope>NUCLEOTIDE SEQUENCE [LARGE SCALE GENOMIC DNA]</scope>
</reference>
<organism evidence="2 3">
    <name type="scientific">Candidatus Magasanikbacteria bacterium CG10_big_fil_rev_8_21_14_0_10_36_32</name>
    <dbReference type="NCBI Taxonomy" id="1974646"/>
    <lineage>
        <taxon>Bacteria</taxon>
        <taxon>Candidatus Magasanikiibacteriota</taxon>
    </lineage>
</organism>
<dbReference type="AlphaFoldDB" id="A0A2M6W7Q2"/>
<evidence type="ECO:0000313" key="3">
    <source>
        <dbReference type="Proteomes" id="UP000231426"/>
    </source>
</evidence>
<sequence length="240" mass="28020">MNNKLISIIIPVYNHAHTLKRSLDCVFRQTYRPLEVVIVNDGSTDNFGPTIRTIMMTRLSKTVNIKIINQENRGAPSAKNIGFTQSHGDYVIFWDADTIAEPVMLEKMVGVLEKNPSASYVYCDYKFGWKKMPGQRFDPTQLKLFNYIDTTSLLRREDFVLFDEQLKKFQDWDMWLTLLSKGKVGVWLPEMLYKKIVAGRDGISSWLPSFFYKLPWKTKAVKKYEEARRKIVSKHHLMPL</sequence>
<name>A0A2M6W7Q2_9BACT</name>
<evidence type="ECO:0000313" key="2">
    <source>
        <dbReference type="EMBL" id="PIT88765.1"/>
    </source>
</evidence>
<dbReference type="CDD" id="cd00761">
    <property type="entry name" value="Glyco_tranf_GTA_type"/>
    <property type="match status" value="1"/>
</dbReference>
<dbReference type="PANTHER" id="PTHR43685:SF2">
    <property type="entry name" value="GLYCOSYLTRANSFERASE 2-LIKE DOMAIN-CONTAINING PROTEIN"/>
    <property type="match status" value="1"/>
</dbReference>